<keyword evidence="8" id="KW-0457">Lysine biosynthesis</keyword>
<dbReference type="CDD" id="cd00950">
    <property type="entry name" value="DHDPS"/>
    <property type="match status" value="1"/>
</dbReference>
<comment type="similarity">
    <text evidence="3 12">Belongs to the DapA family.</text>
</comment>
<dbReference type="Pfam" id="PF00701">
    <property type="entry name" value="DHDPS"/>
    <property type="match status" value="1"/>
</dbReference>
<evidence type="ECO:0000256" key="4">
    <source>
        <dbReference type="ARBA" id="ARBA00012086"/>
    </source>
</evidence>
<comment type="function">
    <text evidence="1">Catalyzes the condensation of (S)-aspartate-beta-semialdehyde [(S)-ASA] and pyruvate to 4-hydroxy-tetrahydrodipicolinate (HTPA).</text>
</comment>
<comment type="caution">
    <text evidence="13">The sequence shown here is derived from an EMBL/GenBank/DDBJ whole genome shotgun (WGS) entry which is preliminary data.</text>
</comment>
<evidence type="ECO:0000256" key="12">
    <source>
        <dbReference type="PIRNR" id="PIRNR001365"/>
    </source>
</evidence>
<evidence type="ECO:0000256" key="5">
    <source>
        <dbReference type="ARBA" id="ARBA00022490"/>
    </source>
</evidence>
<dbReference type="EC" id="4.3.3.7" evidence="4"/>
<gene>
    <name evidence="13" type="ORF">SCF082_LOCUS7577</name>
</gene>
<dbReference type="EMBL" id="CAXAMM010004265">
    <property type="protein sequence ID" value="CAK9003040.1"/>
    <property type="molecule type" value="Genomic_DNA"/>
</dbReference>
<keyword evidence="6" id="KW-0028">Amino-acid biosynthesis</keyword>
<evidence type="ECO:0000256" key="3">
    <source>
        <dbReference type="ARBA" id="ARBA00007592"/>
    </source>
</evidence>
<dbReference type="PANTHER" id="PTHR12128:SF66">
    <property type="entry name" value="4-HYDROXY-2-OXOGLUTARATE ALDOLASE, MITOCHONDRIAL"/>
    <property type="match status" value="1"/>
</dbReference>
<evidence type="ECO:0000313" key="13">
    <source>
        <dbReference type="EMBL" id="CAK9003040.1"/>
    </source>
</evidence>
<dbReference type="InterPro" id="IPR002220">
    <property type="entry name" value="DapA-like"/>
</dbReference>
<evidence type="ECO:0000256" key="9">
    <source>
        <dbReference type="ARBA" id="ARBA00023239"/>
    </source>
</evidence>
<dbReference type="InterPro" id="IPR005263">
    <property type="entry name" value="DapA"/>
</dbReference>
<dbReference type="SMART" id="SM01130">
    <property type="entry name" value="DHDPS"/>
    <property type="match status" value="1"/>
</dbReference>
<reference evidence="13 14" key="1">
    <citation type="submission" date="2024-02" db="EMBL/GenBank/DDBJ databases">
        <authorList>
            <person name="Chen Y."/>
            <person name="Shah S."/>
            <person name="Dougan E. K."/>
            <person name="Thang M."/>
            <person name="Chan C."/>
        </authorList>
    </citation>
    <scope>NUCLEOTIDE SEQUENCE [LARGE SCALE GENOMIC DNA]</scope>
</reference>
<dbReference type="Proteomes" id="UP001642464">
    <property type="component" value="Unassembled WGS sequence"/>
</dbReference>
<name>A0ABP0INW1_9DINO</name>
<evidence type="ECO:0000256" key="2">
    <source>
        <dbReference type="ARBA" id="ARBA00005120"/>
    </source>
</evidence>
<dbReference type="PIRSF" id="PIRSF001365">
    <property type="entry name" value="DHDPS"/>
    <property type="match status" value="1"/>
</dbReference>
<sequence length="304" mass="31745">MPTCPRKDGRYRGGGGGRRQTAALKALDRLLTSNIEGGVAGIVPIGTTGESPTLTAEEKAKVIEFCVKKAAGKVKVIAGTGSNNTSTSLEATKAAKALGVDAVLIVNPYYSKPSQEGLYQHVKALNEVGVPIVLYNIPGRTGITMEPATIARLYNDCEQVCAVKEATGSLDIASEIASLCDITLLSGDDSLTLPLMAVGGKGVVSVLSNLAPEKVVSMVKAGLQGDFASATKQHVNLFPLFKVMFCETNPVPCKYAMSINGICEPSVRLPLVGLQQASIDKLVPVLVDKGVSTVENANKKAKSS</sequence>
<evidence type="ECO:0000256" key="11">
    <source>
        <dbReference type="ARBA" id="ARBA00047836"/>
    </source>
</evidence>
<protein>
    <recommendedName>
        <fullName evidence="4">4-hydroxy-tetrahydrodipicolinate synthase</fullName>
        <ecNumber evidence="4">4.3.3.7</ecNumber>
    </recommendedName>
</protein>
<dbReference type="PROSITE" id="PS00666">
    <property type="entry name" value="DHDPS_2"/>
    <property type="match status" value="1"/>
</dbReference>
<keyword evidence="14" id="KW-1185">Reference proteome</keyword>
<dbReference type="PANTHER" id="PTHR12128">
    <property type="entry name" value="DIHYDRODIPICOLINATE SYNTHASE"/>
    <property type="match status" value="1"/>
</dbReference>
<dbReference type="NCBIfam" id="TIGR00674">
    <property type="entry name" value="dapA"/>
    <property type="match status" value="1"/>
</dbReference>
<dbReference type="Gene3D" id="3.20.20.70">
    <property type="entry name" value="Aldolase class I"/>
    <property type="match status" value="1"/>
</dbReference>
<evidence type="ECO:0000256" key="6">
    <source>
        <dbReference type="ARBA" id="ARBA00022605"/>
    </source>
</evidence>
<dbReference type="InterPro" id="IPR020625">
    <property type="entry name" value="Schiff_base-form_aldolases_AS"/>
</dbReference>
<keyword evidence="9 12" id="KW-0456">Lyase</keyword>
<keyword evidence="7" id="KW-0220">Diaminopimelate biosynthesis</keyword>
<accession>A0ABP0INW1</accession>
<keyword evidence="5" id="KW-0963">Cytoplasm</keyword>
<dbReference type="HAMAP" id="MF_00418">
    <property type="entry name" value="DapA"/>
    <property type="match status" value="1"/>
</dbReference>
<evidence type="ECO:0000313" key="14">
    <source>
        <dbReference type="Proteomes" id="UP001642464"/>
    </source>
</evidence>
<dbReference type="PROSITE" id="PS00665">
    <property type="entry name" value="DHDPS_1"/>
    <property type="match status" value="1"/>
</dbReference>
<evidence type="ECO:0000256" key="8">
    <source>
        <dbReference type="ARBA" id="ARBA00023154"/>
    </source>
</evidence>
<evidence type="ECO:0000256" key="1">
    <source>
        <dbReference type="ARBA" id="ARBA00003294"/>
    </source>
</evidence>
<comment type="pathway">
    <text evidence="2">Amino-acid biosynthesis; L-lysine biosynthesis via DAP pathway; (S)-tetrahydrodipicolinate from L-aspartate: step 3/4.</text>
</comment>
<dbReference type="InterPro" id="IPR020624">
    <property type="entry name" value="Schiff_base-form_aldolases_CS"/>
</dbReference>
<dbReference type="PRINTS" id="PR00146">
    <property type="entry name" value="DHPICSNTHASE"/>
</dbReference>
<proteinExistence type="inferred from homology"/>
<organism evidence="13 14">
    <name type="scientific">Durusdinium trenchii</name>
    <dbReference type="NCBI Taxonomy" id="1381693"/>
    <lineage>
        <taxon>Eukaryota</taxon>
        <taxon>Sar</taxon>
        <taxon>Alveolata</taxon>
        <taxon>Dinophyceae</taxon>
        <taxon>Suessiales</taxon>
        <taxon>Symbiodiniaceae</taxon>
        <taxon>Durusdinium</taxon>
    </lineage>
</organism>
<keyword evidence="10" id="KW-0704">Schiff base</keyword>
<dbReference type="SUPFAM" id="SSF51569">
    <property type="entry name" value="Aldolase"/>
    <property type="match status" value="1"/>
</dbReference>
<dbReference type="InterPro" id="IPR013785">
    <property type="entry name" value="Aldolase_TIM"/>
</dbReference>
<comment type="catalytic activity">
    <reaction evidence="11">
        <text>L-aspartate 4-semialdehyde + pyruvate = (2S,4S)-4-hydroxy-2,3,4,5-tetrahydrodipicolinate + H2O + H(+)</text>
        <dbReference type="Rhea" id="RHEA:34171"/>
        <dbReference type="ChEBI" id="CHEBI:15361"/>
        <dbReference type="ChEBI" id="CHEBI:15377"/>
        <dbReference type="ChEBI" id="CHEBI:15378"/>
        <dbReference type="ChEBI" id="CHEBI:67139"/>
        <dbReference type="ChEBI" id="CHEBI:537519"/>
        <dbReference type="EC" id="4.3.3.7"/>
    </reaction>
</comment>
<evidence type="ECO:0000256" key="10">
    <source>
        <dbReference type="ARBA" id="ARBA00023270"/>
    </source>
</evidence>
<evidence type="ECO:0000256" key="7">
    <source>
        <dbReference type="ARBA" id="ARBA00022915"/>
    </source>
</evidence>